<proteinExistence type="predicted"/>
<feature type="compositionally biased region" description="Basic residues" evidence="1">
    <location>
        <begin position="23"/>
        <end position="34"/>
    </location>
</feature>
<evidence type="ECO:0000256" key="1">
    <source>
        <dbReference type="SAM" id="MobiDB-lite"/>
    </source>
</evidence>
<sequence>MATNKNPVKPKKGKTTKQPQNNKKNRTKPVLRVD</sequence>
<name>A0A8S5NMH9_9CAUD</name>
<dbReference type="EMBL" id="BK015206">
    <property type="protein sequence ID" value="DAD95913.1"/>
    <property type="molecule type" value="Genomic_DNA"/>
</dbReference>
<feature type="region of interest" description="Disordered" evidence="1">
    <location>
        <begin position="1"/>
        <end position="34"/>
    </location>
</feature>
<protein>
    <submittedName>
        <fullName evidence="2">Uncharacterized protein</fullName>
    </submittedName>
</protein>
<evidence type="ECO:0000313" key="2">
    <source>
        <dbReference type="EMBL" id="DAD95913.1"/>
    </source>
</evidence>
<accession>A0A8S5NMH9</accession>
<reference evidence="2" key="1">
    <citation type="journal article" date="2021" name="Proc. Natl. Acad. Sci. U.S.A.">
        <title>A Catalog of Tens of Thousands of Viruses from Human Metagenomes Reveals Hidden Associations with Chronic Diseases.</title>
        <authorList>
            <person name="Tisza M.J."/>
            <person name="Buck C.B."/>
        </authorList>
    </citation>
    <scope>NUCLEOTIDE SEQUENCE</scope>
    <source>
        <strain evidence="2">CtGMq5</strain>
    </source>
</reference>
<organism evidence="2">
    <name type="scientific">Siphoviridae sp. ctGMq5</name>
    <dbReference type="NCBI Taxonomy" id="2826220"/>
    <lineage>
        <taxon>Viruses</taxon>
        <taxon>Duplodnaviria</taxon>
        <taxon>Heunggongvirae</taxon>
        <taxon>Uroviricota</taxon>
        <taxon>Caudoviricetes</taxon>
    </lineage>
</organism>